<feature type="transmembrane region" description="Helical" evidence="8">
    <location>
        <begin position="605"/>
        <end position="623"/>
    </location>
</feature>
<feature type="transmembrane region" description="Helical" evidence="8">
    <location>
        <begin position="643"/>
        <end position="662"/>
    </location>
</feature>
<feature type="signal peptide" evidence="9">
    <location>
        <begin position="1"/>
        <end position="18"/>
    </location>
</feature>
<feature type="transmembrane region" description="Helical" evidence="8">
    <location>
        <begin position="573"/>
        <end position="593"/>
    </location>
</feature>
<dbReference type="PROSITE" id="PS50836">
    <property type="entry name" value="DOMON"/>
    <property type="match status" value="1"/>
</dbReference>
<keyword evidence="13" id="KW-1185">Reference proteome</keyword>
<keyword evidence="4" id="KW-0249">Electron transport</keyword>
<evidence type="ECO:0000256" key="3">
    <source>
        <dbReference type="ARBA" id="ARBA00022692"/>
    </source>
</evidence>
<dbReference type="Pfam" id="PF16010">
    <property type="entry name" value="CDH-cyt"/>
    <property type="match status" value="1"/>
</dbReference>
<keyword evidence="3 8" id="KW-0812">Transmembrane</keyword>
<feature type="chain" id="PRO_5046618102" description="Cytochrome b561 domain-containing protein" evidence="9">
    <location>
        <begin position="19"/>
        <end position="781"/>
    </location>
</feature>
<evidence type="ECO:0000256" key="9">
    <source>
        <dbReference type="SAM" id="SignalP"/>
    </source>
</evidence>
<evidence type="ECO:0000256" key="5">
    <source>
        <dbReference type="ARBA" id="ARBA00022989"/>
    </source>
</evidence>
<dbReference type="Gene3D" id="1.20.120.1770">
    <property type="match status" value="1"/>
</dbReference>
<gene>
    <name evidence="12" type="ORF">SUNI508_12588</name>
</gene>
<protein>
    <recommendedName>
        <fullName evidence="14">Cytochrome b561 domain-containing protein</fullName>
    </recommendedName>
</protein>
<name>A0ABR2VI10_9PEZI</name>
<evidence type="ECO:0000313" key="12">
    <source>
        <dbReference type="EMBL" id="KAK9426134.1"/>
    </source>
</evidence>
<comment type="subcellular location">
    <subcellularLocation>
        <location evidence="1">Membrane</location>
    </subcellularLocation>
</comment>
<dbReference type="SMART" id="SM00665">
    <property type="entry name" value="B561"/>
    <property type="match status" value="1"/>
</dbReference>
<evidence type="ECO:0000256" key="4">
    <source>
        <dbReference type="ARBA" id="ARBA00022982"/>
    </source>
</evidence>
<feature type="domain" description="Cytochrome b561" evidence="11">
    <location>
        <begin position="502"/>
        <end position="697"/>
    </location>
</feature>
<evidence type="ECO:0000259" key="10">
    <source>
        <dbReference type="PROSITE" id="PS50836"/>
    </source>
</evidence>
<dbReference type="PANTHER" id="PTHR47797:SF1">
    <property type="entry name" value="CYTOCHROME B561 DOMAIN-CONTAINING PROTEIN-RELATED"/>
    <property type="match status" value="1"/>
</dbReference>
<accession>A0ABR2VI10</accession>
<dbReference type="Pfam" id="PF03188">
    <property type="entry name" value="Cytochrom_B561"/>
    <property type="match status" value="1"/>
</dbReference>
<feature type="transmembrane region" description="Helical" evidence="8">
    <location>
        <begin position="541"/>
        <end position="561"/>
    </location>
</feature>
<evidence type="ECO:0000256" key="2">
    <source>
        <dbReference type="ARBA" id="ARBA00022448"/>
    </source>
</evidence>
<organism evidence="12 13">
    <name type="scientific">Seiridium unicorne</name>
    <dbReference type="NCBI Taxonomy" id="138068"/>
    <lineage>
        <taxon>Eukaryota</taxon>
        <taxon>Fungi</taxon>
        <taxon>Dikarya</taxon>
        <taxon>Ascomycota</taxon>
        <taxon>Pezizomycotina</taxon>
        <taxon>Sordariomycetes</taxon>
        <taxon>Xylariomycetidae</taxon>
        <taxon>Amphisphaeriales</taxon>
        <taxon>Sporocadaceae</taxon>
        <taxon>Seiridium</taxon>
    </lineage>
</organism>
<evidence type="ECO:0008006" key="14">
    <source>
        <dbReference type="Google" id="ProtNLM"/>
    </source>
</evidence>
<dbReference type="CDD" id="cd08760">
    <property type="entry name" value="Cyt_b561_FRRS1_like"/>
    <property type="match status" value="1"/>
</dbReference>
<dbReference type="CDD" id="cd09630">
    <property type="entry name" value="CDH_like_cytochrome"/>
    <property type="match status" value="1"/>
</dbReference>
<evidence type="ECO:0000259" key="11">
    <source>
        <dbReference type="PROSITE" id="PS50939"/>
    </source>
</evidence>
<dbReference type="PANTHER" id="PTHR47797">
    <property type="entry name" value="DEHYDROGENASE, PUTATIVE (AFU_ORTHOLOGUE AFUA_8G05805)-RELATED"/>
    <property type="match status" value="1"/>
</dbReference>
<feature type="transmembrane region" description="Helical" evidence="8">
    <location>
        <begin position="668"/>
        <end position="689"/>
    </location>
</feature>
<dbReference type="InterPro" id="IPR015920">
    <property type="entry name" value="Cellobiose_DH-like_cyt"/>
</dbReference>
<dbReference type="Gene3D" id="3.20.20.190">
    <property type="entry name" value="Phosphatidylinositol (PI) phosphodiesterase"/>
    <property type="match status" value="1"/>
</dbReference>
<dbReference type="Proteomes" id="UP001408356">
    <property type="component" value="Unassembled WGS sequence"/>
</dbReference>
<dbReference type="Pfam" id="PF26146">
    <property type="entry name" value="PI-PLC_X"/>
    <property type="match status" value="1"/>
</dbReference>
<evidence type="ECO:0000313" key="13">
    <source>
        <dbReference type="Proteomes" id="UP001408356"/>
    </source>
</evidence>
<dbReference type="EMBL" id="JARVKF010000005">
    <property type="protein sequence ID" value="KAK9426134.1"/>
    <property type="molecule type" value="Genomic_DNA"/>
</dbReference>
<keyword evidence="6 8" id="KW-0472">Membrane</keyword>
<evidence type="ECO:0000256" key="8">
    <source>
        <dbReference type="SAM" id="Phobius"/>
    </source>
</evidence>
<comment type="caution">
    <text evidence="12">The sequence shown here is derived from an EMBL/GenBank/DDBJ whole genome shotgun (WGS) entry which is preliminary data.</text>
</comment>
<evidence type="ECO:0000256" key="1">
    <source>
        <dbReference type="ARBA" id="ARBA00004370"/>
    </source>
</evidence>
<keyword evidence="2" id="KW-0813">Transport</keyword>
<evidence type="ECO:0000256" key="6">
    <source>
        <dbReference type="ARBA" id="ARBA00023136"/>
    </source>
</evidence>
<dbReference type="PROSITE" id="PS50939">
    <property type="entry name" value="CYTOCHROME_B561"/>
    <property type="match status" value="1"/>
</dbReference>
<dbReference type="SMART" id="SM00664">
    <property type="entry name" value="DoH"/>
    <property type="match status" value="1"/>
</dbReference>
<dbReference type="SUPFAM" id="SSF49344">
    <property type="entry name" value="CBD9-like"/>
    <property type="match status" value="1"/>
</dbReference>
<dbReference type="InterPro" id="IPR005018">
    <property type="entry name" value="DOMON_domain"/>
</dbReference>
<keyword evidence="9" id="KW-0732">Signal</keyword>
<sequence>MKTLGPAAVLALAASAFGLDCNGNSALCDRKYSNVTFIGAHNSPFVGVLPTQNQLTDVTAQLDQGVRYLTAQTHDKDGAIELCHTDCDLLDVGTLQTYLSPIKTWLDANANDVVTLLLTNGDAIDINKFADAFTAAGLDSYAYVPGADLALDDWPTLGTFVANNKRLVVFMDYNSDTSKVNYILDEFKYYFETPFDPTDSEFPQCDLDRPAGASPDGRMFIVNHNLDYDLFGVLIPDLAEAETTNSATSILAQSDICISKYSRNPNVVLLDYVATAGGMIATPTPVAAASSAAEFDDSASVPVFLRGGPGRLISRGQLTRILVSFFTVSHAQSTNSTTNTTLPSLFISPSRDIAFALNVPSDSETDLYFSLMIPQSVTWGAIGLGSSKMAGSLILMAYSSSSGKNVTLSPRIASGHSEPVYTPDIKVEALDGTGLSSDTRYIFNGRCSNCRSWNGGSIDVTSKSQSFLYATGPDGDIDSDALDAPLKMHLNYGNFELDMVHATSSVGAAPAIPISNTTDSVATTQGLSVTGSRDITAQVHAVAMVFCFVGLFPFGIFVLRLGNWVRWHAVNQGLALIGVVIGFGLGVHTSYFYNRSKNFNDAHQVIGILLFIFVLAQFVLGFMHHRIYKKTQQPTKLAPVHVWMGRVIIPVGVINAFLGFRFAQSPQYNWVLAGLVIFIFPVMALILFTKKFVQKRWKKTKAAPGEEQGGYDMEPWRQPEAQAGYGQNTTVTAGQNNHPQHAAPIVVMGQPDMRSYPSYPGSGGGNKSGNLGPQQEVREYV</sequence>
<keyword evidence="5 8" id="KW-1133">Transmembrane helix</keyword>
<dbReference type="Gene3D" id="2.60.40.1210">
    <property type="entry name" value="Cellobiose dehydrogenase, cytochrome domain"/>
    <property type="match status" value="1"/>
</dbReference>
<feature type="region of interest" description="Disordered" evidence="7">
    <location>
        <begin position="751"/>
        <end position="781"/>
    </location>
</feature>
<dbReference type="InterPro" id="IPR006593">
    <property type="entry name" value="Cyt_b561/ferric_Rdtase_TM"/>
</dbReference>
<dbReference type="SUPFAM" id="SSF51695">
    <property type="entry name" value="PLC-like phosphodiesterases"/>
    <property type="match status" value="1"/>
</dbReference>
<evidence type="ECO:0000256" key="7">
    <source>
        <dbReference type="SAM" id="MobiDB-lite"/>
    </source>
</evidence>
<reference evidence="12 13" key="1">
    <citation type="journal article" date="2024" name="J. Plant Pathol.">
        <title>Sequence and assembly of the genome of Seiridium unicorne, isolate CBS 538.82, causal agent of cypress canker disease.</title>
        <authorList>
            <person name="Scali E."/>
            <person name="Rocca G.D."/>
            <person name="Danti R."/>
            <person name="Garbelotto M."/>
            <person name="Barberini S."/>
            <person name="Baroncelli R."/>
            <person name="Emiliani G."/>
        </authorList>
    </citation>
    <scope>NUCLEOTIDE SEQUENCE [LARGE SCALE GENOMIC DNA]</scope>
    <source>
        <strain evidence="12 13">BM-138-508</strain>
    </source>
</reference>
<proteinExistence type="predicted"/>
<feature type="domain" description="DOMON" evidence="10">
    <location>
        <begin position="351"/>
        <end position="472"/>
    </location>
</feature>
<dbReference type="InterPro" id="IPR017946">
    <property type="entry name" value="PLC-like_Pdiesterase_TIM-brl"/>
</dbReference>